<evidence type="ECO:0000256" key="6">
    <source>
        <dbReference type="SAM" id="MobiDB-lite"/>
    </source>
</evidence>
<dbReference type="EMBL" id="JACIIU010000011">
    <property type="protein sequence ID" value="MBB6261735.1"/>
    <property type="molecule type" value="Genomic_DNA"/>
</dbReference>
<dbReference type="InterPro" id="IPR050448">
    <property type="entry name" value="OpgB/LTA_synthase_biosynth"/>
</dbReference>
<evidence type="ECO:0000256" key="5">
    <source>
        <dbReference type="ARBA" id="ARBA00023136"/>
    </source>
</evidence>
<comment type="caution">
    <text evidence="9">The sequence shown here is derived from an EMBL/GenBank/DDBJ whole genome shotgun (WGS) entry which is preliminary data.</text>
</comment>
<name>A0A841LTW8_9HYPH</name>
<evidence type="ECO:0000256" key="1">
    <source>
        <dbReference type="ARBA" id="ARBA00004651"/>
    </source>
</evidence>
<feature type="region of interest" description="Disordered" evidence="6">
    <location>
        <begin position="1"/>
        <end position="21"/>
    </location>
</feature>
<evidence type="ECO:0000256" key="2">
    <source>
        <dbReference type="ARBA" id="ARBA00022475"/>
    </source>
</evidence>
<dbReference type="CDD" id="cd16015">
    <property type="entry name" value="LTA_synthase"/>
    <property type="match status" value="1"/>
</dbReference>
<comment type="subcellular location">
    <subcellularLocation>
        <location evidence="1">Cell membrane</location>
        <topology evidence="1">Multi-pass membrane protein</topology>
    </subcellularLocation>
</comment>
<feature type="transmembrane region" description="Helical" evidence="7">
    <location>
        <begin position="32"/>
        <end position="53"/>
    </location>
</feature>
<keyword evidence="4 7" id="KW-1133">Transmembrane helix</keyword>
<keyword evidence="9" id="KW-0808">Transferase</keyword>
<dbReference type="Proteomes" id="UP000555393">
    <property type="component" value="Unassembled WGS sequence"/>
</dbReference>
<dbReference type="GO" id="GO:0005886">
    <property type="term" value="C:plasma membrane"/>
    <property type="evidence" value="ECO:0007669"/>
    <property type="project" value="UniProtKB-SubCell"/>
</dbReference>
<feature type="transmembrane region" description="Helical" evidence="7">
    <location>
        <begin position="95"/>
        <end position="112"/>
    </location>
</feature>
<evidence type="ECO:0000313" key="10">
    <source>
        <dbReference type="Proteomes" id="UP000555393"/>
    </source>
</evidence>
<dbReference type="PANTHER" id="PTHR47371">
    <property type="entry name" value="LIPOTEICHOIC ACID SYNTHASE"/>
    <property type="match status" value="1"/>
</dbReference>
<feature type="transmembrane region" description="Helical" evidence="7">
    <location>
        <begin position="146"/>
        <end position="169"/>
    </location>
</feature>
<keyword evidence="3 7" id="KW-0812">Transmembrane</keyword>
<gene>
    <name evidence="9" type="ORF">FHS77_002300</name>
</gene>
<evidence type="ECO:0000256" key="4">
    <source>
        <dbReference type="ARBA" id="ARBA00022989"/>
    </source>
</evidence>
<evidence type="ECO:0000259" key="8">
    <source>
        <dbReference type="Pfam" id="PF00884"/>
    </source>
</evidence>
<evidence type="ECO:0000256" key="7">
    <source>
        <dbReference type="SAM" id="Phobius"/>
    </source>
</evidence>
<dbReference type="PANTHER" id="PTHR47371:SF3">
    <property type="entry name" value="PHOSPHOGLYCEROL TRANSFERASE I"/>
    <property type="match status" value="1"/>
</dbReference>
<keyword evidence="2" id="KW-1003">Cell membrane</keyword>
<dbReference type="Gene3D" id="3.40.720.10">
    <property type="entry name" value="Alkaline Phosphatase, subunit A"/>
    <property type="match status" value="1"/>
</dbReference>
<evidence type="ECO:0000256" key="3">
    <source>
        <dbReference type="ARBA" id="ARBA00022692"/>
    </source>
</evidence>
<dbReference type="SUPFAM" id="SSF53649">
    <property type="entry name" value="Alkaline phosphatase-like"/>
    <property type="match status" value="1"/>
</dbReference>
<accession>A0A841LTW8</accession>
<keyword evidence="10" id="KW-1185">Reference proteome</keyword>
<reference evidence="9 10" key="1">
    <citation type="submission" date="2020-08" db="EMBL/GenBank/DDBJ databases">
        <title>Genomic Encyclopedia of Type Strains, Phase IV (KMG-IV): sequencing the most valuable type-strain genomes for metagenomic binning, comparative biology and taxonomic classification.</title>
        <authorList>
            <person name="Goeker M."/>
        </authorList>
    </citation>
    <scope>NUCLEOTIDE SEQUENCE [LARGE SCALE GENOMIC DNA]</scope>
    <source>
        <strain evidence="9 10">DSM 22336</strain>
    </source>
</reference>
<sequence>MSQFFDNVKTDHSSAQSGLTYPSQSSATVKHIARVALCSLIISTLLVFCIEWLARGSFSQTVAFFTNWQQPSWTTVFLLAFTITAGDALLGRTFFSAVFIGIAGLISGAVAYQKSLYLGDPLYPSDFLYARQIVDLLPLLVRDRPLSALLIAACIVVLAIAFIMAVFYGRTKFKALNINARIWRLIIALPALCWFGYISDFATYSWSRDKLKIAPMMWDQTANYQHNGFAIAFILNIPMAKVFAPESYSAGAINNIEVNRISGAALNNRQQPDIIVVMSESFWDPTRLPGVNFNTDPIPTVRKFQSGHVFSPEFGGMTANVEFEALTGFSKAFLPTGSIPYQQYIRGPVPSLASFFKEQGYATRAVHPFRAFFWNRGNVYQHLGFDAFMSEETMPELEKSGTLASDDAMVSQMIEEAENIEQPFFFFAVSLQGHGPYAASRYPDSKLEVTGHAPEHAREAIKAFAQGASEADASLLRLMKWAKSRERETILVFFGDHLPPLGPAYVDTGFMTARVASRTAPAADMAREHETPLVLWSSKSGIQRETGTISPAFLPLHILNMAGVSHPFYTDFLGALHDQYAVIDNHVLFATDGATQENWQREAEWPKLVRDYQLIQYDQMFGQDYAGERFFRKAVPQS</sequence>
<dbReference type="GO" id="GO:0016740">
    <property type="term" value="F:transferase activity"/>
    <property type="evidence" value="ECO:0007669"/>
    <property type="project" value="UniProtKB-KW"/>
</dbReference>
<feature type="transmembrane region" description="Helical" evidence="7">
    <location>
        <begin position="73"/>
        <end position="90"/>
    </location>
</feature>
<evidence type="ECO:0000313" key="9">
    <source>
        <dbReference type="EMBL" id="MBB6261735.1"/>
    </source>
</evidence>
<dbReference type="AlphaFoldDB" id="A0A841LTW8"/>
<dbReference type="InterPro" id="IPR017850">
    <property type="entry name" value="Alkaline_phosphatase_core_sf"/>
</dbReference>
<keyword evidence="5 7" id="KW-0472">Membrane</keyword>
<dbReference type="Pfam" id="PF00884">
    <property type="entry name" value="Sulfatase"/>
    <property type="match status" value="1"/>
</dbReference>
<proteinExistence type="predicted"/>
<dbReference type="InterPro" id="IPR000917">
    <property type="entry name" value="Sulfatase_N"/>
</dbReference>
<organism evidence="9 10">
    <name type="scientific">Paenochrobactrum gallinarii</name>
    <dbReference type="NCBI Taxonomy" id="643673"/>
    <lineage>
        <taxon>Bacteria</taxon>
        <taxon>Pseudomonadati</taxon>
        <taxon>Pseudomonadota</taxon>
        <taxon>Alphaproteobacteria</taxon>
        <taxon>Hyphomicrobiales</taxon>
        <taxon>Brucellaceae</taxon>
        <taxon>Paenochrobactrum</taxon>
    </lineage>
</organism>
<feature type="domain" description="Sulfatase N-terminal" evidence="8">
    <location>
        <begin position="272"/>
        <end position="564"/>
    </location>
</feature>
<protein>
    <submittedName>
        <fullName evidence="9">Phosphoglycerol transferase MdoB-like AlkP superfamily enzyme</fullName>
    </submittedName>
</protein>
<dbReference type="RefSeq" id="WP_343061003.1">
    <property type="nucleotide sequence ID" value="NZ_JACIIU010000011.1"/>
</dbReference>
<feature type="transmembrane region" description="Helical" evidence="7">
    <location>
        <begin position="181"/>
        <end position="198"/>
    </location>
</feature>